<dbReference type="AlphaFoldDB" id="A0A4Y7SQG3"/>
<name>A0A4Y7SQG3_COPMI</name>
<evidence type="ECO:0000313" key="5">
    <source>
        <dbReference type="Proteomes" id="UP000298030"/>
    </source>
</evidence>
<feature type="domain" description="Nephrocystin 3-like N-terminal" evidence="3">
    <location>
        <begin position="161"/>
        <end position="318"/>
    </location>
</feature>
<dbReference type="InterPro" id="IPR056884">
    <property type="entry name" value="NPHP3-like_N"/>
</dbReference>
<feature type="compositionally biased region" description="Basic and acidic residues" evidence="2">
    <location>
        <begin position="15"/>
        <end position="24"/>
    </location>
</feature>
<evidence type="ECO:0000259" key="3">
    <source>
        <dbReference type="Pfam" id="PF24883"/>
    </source>
</evidence>
<comment type="caution">
    <text evidence="4">The sequence shown here is derived from an EMBL/GenBank/DDBJ whole genome shotgun (WGS) entry which is preliminary data.</text>
</comment>
<accession>A0A4Y7SQG3</accession>
<dbReference type="InterPro" id="IPR027417">
    <property type="entry name" value="P-loop_NTPase"/>
</dbReference>
<protein>
    <recommendedName>
        <fullName evidence="3">Nephrocystin 3-like N-terminal domain-containing protein</fullName>
    </recommendedName>
</protein>
<proteinExistence type="predicted"/>
<reference evidence="4 5" key="1">
    <citation type="journal article" date="2019" name="Nat. Ecol. Evol.">
        <title>Megaphylogeny resolves global patterns of mushroom evolution.</title>
        <authorList>
            <person name="Varga T."/>
            <person name="Krizsan K."/>
            <person name="Foldi C."/>
            <person name="Dima B."/>
            <person name="Sanchez-Garcia M."/>
            <person name="Sanchez-Ramirez S."/>
            <person name="Szollosi G.J."/>
            <person name="Szarkandi J.G."/>
            <person name="Papp V."/>
            <person name="Albert L."/>
            <person name="Andreopoulos W."/>
            <person name="Angelini C."/>
            <person name="Antonin V."/>
            <person name="Barry K.W."/>
            <person name="Bougher N.L."/>
            <person name="Buchanan P."/>
            <person name="Buyck B."/>
            <person name="Bense V."/>
            <person name="Catcheside P."/>
            <person name="Chovatia M."/>
            <person name="Cooper J."/>
            <person name="Damon W."/>
            <person name="Desjardin D."/>
            <person name="Finy P."/>
            <person name="Geml J."/>
            <person name="Haridas S."/>
            <person name="Hughes K."/>
            <person name="Justo A."/>
            <person name="Karasinski D."/>
            <person name="Kautmanova I."/>
            <person name="Kiss B."/>
            <person name="Kocsube S."/>
            <person name="Kotiranta H."/>
            <person name="LaButti K.M."/>
            <person name="Lechner B.E."/>
            <person name="Liimatainen K."/>
            <person name="Lipzen A."/>
            <person name="Lukacs Z."/>
            <person name="Mihaltcheva S."/>
            <person name="Morgado L.N."/>
            <person name="Niskanen T."/>
            <person name="Noordeloos M.E."/>
            <person name="Ohm R.A."/>
            <person name="Ortiz-Santana B."/>
            <person name="Ovrebo C."/>
            <person name="Racz N."/>
            <person name="Riley R."/>
            <person name="Savchenko A."/>
            <person name="Shiryaev A."/>
            <person name="Soop K."/>
            <person name="Spirin V."/>
            <person name="Szebenyi C."/>
            <person name="Tomsovsky M."/>
            <person name="Tulloss R.E."/>
            <person name="Uehling J."/>
            <person name="Grigoriev I.V."/>
            <person name="Vagvolgyi C."/>
            <person name="Papp T."/>
            <person name="Martin F.M."/>
            <person name="Miettinen O."/>
            <person name="Hibbett D.S."/>
            <person name="Nagy L.G."/>
        </authorList>
    </citation>
    <scope>NUCLEOTIDE SEQUENCE [LARGE SCALE GENOMIC DNA]</scope>
    <source>
        <strain evidence="4 5">FP101781</strain>
    </source>
</reference>
<evidence type="ECO:0000256" key="2">
    <source>
        <dbReference type="SAM" id="MobiDB-lite"/>
    </source>
</evidence>
<dbReference type="Pfam" id="PF24883">
    <property type="entry name" value="NPHP3_N"/>
    <property type="match status" value="1"/>
</dbReference>
<gene>
    <name evidence="4" type="ORF">FA13DRAFT_1739922</name>
</gene>
<evidence type="ECO:0000313" key="4">
    <source>
        <dbReference type="EMBL" id="TEB23479.1"/>
    </source>
</evidence>
<dbReference type="SUPFAM" id="SSF52540">
    <property type="entry name" value="P-loop containing nucleoside triphosphate hydrolases"/>
    <property type="match status" value="1"/>
</dbReference>
<dbReference type="Proteomes" id="UP000298030">
    <property type="component" value="Unassembled WGS sequence"/>
</dbReference>
<dbReference type="Gene3D" id="3.40.50.300">
    <property type="entry name" value="P-loop containing nucleotide triphosphate hydrolases"/>
    <property type="match status" value="1"/>
</dbReference>
<evidence type="ECO:0000256" key="1">
    <source>
        <dbReference type="ARBA" id="ARBA00022737"/>
    </source>
</evidence>
<dbReference type="EMBL" id="QPFP01000077">
    <property type="protein sequence ID" value="TEB23479.1"/>
    <property type="molecule type" value="Genomic_DNA"/>
</dbReference>
<keyword evidence="5" id="KW-1185">Reference proteome</keyword>
<sequence>MITPASSPLTIEDVESYKPPRMTREVPPPKIQRIFSSDPKLELFAEEWATRAQSFYQMQKVLGQQSPPVELKPDERDELTMRWKNVRSAYSNFIDAIARKSGGFGTLATNLRNQVLDLEKVGKGSYSAAIKRSQLDRVYEKFVDARKRLNPLLNKAGVRGCDWWVRKEPMEHVTRWLLLDHEEQRILCLEGPPRCGKTVLLHSIARECDRMGSLSASYVVTKGLDRDSLHSSFLSTMVDELCLHQVNLKAPFATAFQQSQAQGADIFRKSLAVQVDSILRGALPHVNITLRDRPLLFVLDSLDYSGEDVLEDICDFMMYVIRYMPAYFIISSSSRRTRTVLSRKGLDSTLKVVEMEDYQTVVARKLAEWSAKHSTSSLKN</sequence>
<keyword evidence="1" id="KW-0677">Repeat</keyword>
<organism evidence="4 5">
    <name type="scientific">Coprinellus micaceus</name>
    <name type="common">Glistening ink-cap mushroom</name>
    <name type="synonym">Coprinus micaceus</name>
    <dbReference type="NCBI Taxonomy" id="71717"/>
    <lineage>
        <taxon>Eukaryota</taxon>
        <taxon>Fungi</taxon>
        <taxon>Dikarya</taxon>
        <taxon>Basidiomycota</taxon>
        <taxon>Agaricomycotina</taxon>
        <taxon>Agaricomycetes</taxon>
        <taxon>Agaricomycetidae</taxon>
        <taxon>Agaricales</taxon>
        <taxon>Agaricineae</taxon>
        <taxon>Psathyrellaceae</taxon>
        <taxon>Coprinellus</taxon>
    </lineage>
</organism>
<feature type="region of interest" description="Disordered" evidence="2">
    <location>
        <begin position="1"/>
        <end position="27"/>
    </location>
</feature>